<sequence>MLVSNIYTTQKKKDLYIKKVSNPCQKIKSFTSNTDSCVNNLGSKRRVDFVGLTKSSSAAPTH</sequence>
<name>A0A3Q7FH04_SOLLC</name>
<proteinExistence type="predicted"/>
<dbReference type="Gramene" id="Solyc03g045120.1.1">
    <property type="protein sequence ID" value="Solyc03g045120.1.1.1"/>
    <property type="gene ID" value="Solyc03g045120.1"/>
</dbReference>
<reference evidence="1" key="1">
    <citation type="journal article" date="2012" name="Nature">
        <title>The tomato genome sequence provides insights into fleshy fruit evolution.</title>
        <authorList>
            <consortium name="Tomato Genome Consortium"/>
        </authorList>
    </citation>
    <scope>NUCLEOTIDE SEQUENCE [LARGE SCALE GENOMIC DNA]</scope>
    <source>
        <strain evidence="1">cv. Heinz 1706</strain>
    </source>
</reference>
<accession>A0A3Q7FH04</accession>
<dbReference type="PaxDb" id="4081-Solyc03g045120.1.1"/>
<keyword evidence="2" id="KW-1185">Reference proteome</keyword>
<evidence type="ECO:0000313" key="1">
    <source>
        <dbReference type="EnsemblPlants" id="Solyc03g045120.1.1.1"/>
    </source>
</evidence>
<reference evidence="1" key="2">
    <citation type="submission" date="2019-01" db="UniProtKB">
        <authorList>
            <consortium name="EnsemblPlants"/>
        </authorList>
    </citation>
    <scope>IDENTIFICATION</scope>
    <source>
        <strain evidence="1">cv. Heinz 1706</strain>
    </source>
</reference>
<organism evidence="1">
    <name type="scientific">Solanum lycopersicum</name>
    <name type="common">Tomato</name>
    <name type="synonym">Lycopersicon esculentum</name>
    <dbReference type="NCBI Taxonomy" id="4081"/>
    <lineage>
        <taxon>Eukaryota</taxon>
        <taxon>Viridiplantae</taxon>
        <taxon>Streptophyta</taxon>
        <taxon>Embryophyta</taxon>
        <taxon>Tracheophyta</taxon>
        <taxon>Spermatophyta</taxon>
        <taxon>Magnoliopsida</taxon>
        <taxon>eudicotyledons</taxon>
        <taxon>Gunneridae</taxon>
        <taxon>Pentapetalae</taxon>
        <taxon>asterids</taxon>
        <taxon>lamiids</taxon>
        <taxon>Solanales</taxon>
        <taxon>Solanaceae</taxon>
        <taxon>Solanoideae</taxon>
        <taxon>Solaneae</taxon>
        <taxon>Solanum</taxon>
        <taxon>Solanum subgen. Lycopersicon</taxon>
    </lineage>
</organism>
<dbReference type="Proteomes" id="UP000004994">
    <property type="component" value="Chromosome 3"/>
</dbReference>
<dbReference type="AlphaFoldDB" id="A0A3Q7FH04"/>
<dbReference type="EnsemblPlants" id="Solyc03g045120.1.1">
    <property type="protein sequence ID" value="Solyc03g045120.1.1.1"/>
    <property type="gene ID" value="Solyc03g045120.1"/>
</dbReference>
<evidence type="ECO:0000313" key="2">
    <source>
        <dbReference type="Proteomes" id="UP000004994"/>
    </source>
</evidence>
<dbReference type="InParanoid" id="A0A3Q7FH04"/>
<protein>
    <submittedName>
        <fullName evidence="1">Uncharacterized protein</fullName>
    </submittedName>
</protein>